<dbReference type="AlphaFoldDB" id="A0A6J4P3F3"/>
<reference evidence="2" key="1">
    <citation type="submission" date="2020-02" db="EMBL/GenBank/DDBJ databases">
        <authorList>
            <person name="Meier V. D."/>
        </authorList>
    </citation>
    <scope>NUCLEOTIDE SEQUENCE</scope>
    <source>
        <strain evidence="2">AVDCRST_MAG01</strain>
    </source>
</reference>
<feature type="compositionally biased region" description="Basic and acidic residues" evidence="1">
    <location>
        <begin position="125"/>
        <end position="139"/>
    </location>
</feature>
<feature type="compositionally biased region" description="Basic residues" evidence="1">
    <location>
        <begin position="1"/>
        <end position="12"/>
    </location>
</feature>
<gene>
    <name evidence="2" type="ORF">AVDCRST_MAG01-01-1173</name>
</gene>
<name>A0A6J4P3F3_9ACTN</name>
<dbReference type="GO" id="GO:0016740">
    <property type="term" value="F:transferase activity"/>
    <property type="evidence" value="ECO:0007669"/>
    <property type="project" value="UniProtKB-KW"/>
</dbReference>
<feature type="non-terminal residue" evidence="2">
    <location>
        <position position="307"/>
    </location>
</feature>
<protein>
    <submittedName>
        <fullName evidence="2">Weak similarity to aminoglycoside phosphotransferase</fullName>
    </submittedName>
</protein>
<feature type="compositionally biased region" description="Basic and acidic residues" evidence="1">
    <location>
        <begin position="175"/>
        <end position="185"/>
    </location>
</feature>
<proteinExistence type="predicted"/>
<dbReference type="EMBL" id="CADCUW010000172">
    <property type="protein sequence ID" value="CAA9403325.1"/>
    <property type="molecule type" value="Genomic_DNA"/>
</dbReference>
<feature type="compositionally biased region" description="Low complexity" evidence="1">
    <location>
        <begin position="234"/>
        <end position="251"/>
    </location>
</feature>
<feature type="compositionally biased region" description="Basic residues" evidence="1">
    <location>
        <begin position="214"/>
        <end position="233"/>
    </location>
</feature>
<feature type="region of interest" description="Disordered" evidence="1">
    <location>
        <begin position="1"/>
        <end position="307"/>
    </location>
</feature>
<evidence type="ECO:0000313" key="2">
    <source>
        <dbReference type="EMBL" id="CAA9403325.1"/>
    </source>
</evidence>
<feature type="compositionally biased region" description="Low complexity" evidence="1">
    <location>
        <begin position="94"/>
        <end position="121"/>
    </location>
</feature>
<feature type="non-terminal residue" evidence="2">
    <location>
        <position position="1"/>
    </location>
</feature>
<organism evidence="2">
    <name type="scientific">uncultured Rubrobacteraceae bacterium</name>
    <dbReference type="NCBI Taxonomy" id="349277"/>
    <lineage>
        <taxon>Bacteria</taxon>
        <taxon>Bacillati</taxon>
        <taxon>Actinomycetota</taxon>
        <taxon>Rubrobacteria</taxon>
        <taxon>Rubrobacterales</taxon>
        <taxon>Rubrobacteraceae</taxon>
        <taxon>environmental samples</taxon>
    </lineage>
</organism>
<evidence type="ECO:0000256" key="1">
    <source>
        <dbReference type="SAM" id="MobiDB-lite"/>
    </source>
</evidence>
<sequence>ELSAVRSRRLRPHPGPAPRRGRPRLAGPPAQSYGRPRTELVPGGRPPVPEPLLQLGRPRAPRRRRPGRAEALFSGGERVQDRSRGAGGLRRAGRLPPAGARPRPGRDAPGAPATRRAANRPQGRRGGDRGGRRRDEEAVASRAAGPRVPHGLGLVQRLRTPEAALRRRNGTYAGEARRGGRDAIRGARRLRGGAAPAARRPPPGEHPLGPARAVARHRPQGRRRRGGLRHRRPAAQPGRGAGRAGPQRTPRTSARRALRGARTRSSPGARVGPGPGGTRRLLGPRRRRPGVGRGACLCGSVDGDPGI</sequence>
<keyword evidence="2" id="KW-0808">Transferase</keyword>
<feature type="compositionally biased region" description="Basic residues" evidence="1">
    <location>
        <begin position="253"/>
        <end position="262"/>
    </location>
</feature>
<accession>A0A6J4P3F3</accession>